<feature type="domain" description="AB hydrolase-1" evidence="1">
    <location>
        <begin position="5"/>
        <end position="240"/>
    </location>
</feature>
<dbReference type="Pfam" id="PF12697">
    <property type="entry name" value="Abhydrolase_6"/>
    <property type="match status" value="1"/>
</dbReference>
<gene>
    <name evidence="2" type="ORF">SAMN04244553_1311</name>
</gene>
<keyword evidence="2" id="KW-0378">Hydrolase</keyword>
<dbReference type="OrthoDB" id="9773549at2"/>
<dbReference type="PANTHER" id="PTHR37017:SF11">
    <property type="entry name" value="ESTERASE_LIPASE_THIOESTERASE DOMAIN-CONTAINING PROTEIN"/>
    <property type="match status" value="1"/>
</dbReference>
<protein>
    <submittedName>
        <fullName evidence="2">Alpha/beta hydrolase family protein</fullName>
    </submittedName>
</protein>
<dbReference type="InterPro" id="IPR000073">
    <property type="entry name" value="AB_hydrolase_1"/>
</dbReference>
<evidence type="ECO:0000313" key="3">
    <source>
        <dbReference type="Proteomes" id="UP000219565"/>
    </source>
</evidence>
<dbReference type="EMBL" id="OBEG01000001">
    <property type="protein sequence ID" value="SNY78506.1"/>
    <property type="molecule type" value="Genomic_DNA"/>
</dbReference>
<proteinExistence type="predicted"/>
<evidence type="ECO:0000259" key="1">
    <source>
        <dbReference type="Pfam" id="PF12697"/>
    </source>
</evidence>
<organism evidence="2 3">
    <name type="scientific">Nocardia amikacinitolerans</name>
    <dbReference type="NCBI Taxonomy" id="756689"/>
    <lineage>
        <taxon>Bacteria</taxon>
        <taxon>Bacillati</taxon>
        <taxon>Actinomycetota</taxon>
        <taxon>Actinomycetes</taxon>
        <taxon>Mycobacteriales</taxon>
        <taxon>Nocardiaceae</taxon>
        <taxon>Nocardia</taxon>
    </lineage>
</organism>
<accession>A0A285L4D6</accession>
<evidence type="ECO:0000313" key="2">
    <source>
        <dbReference type="EMBL" id="SNY78506.1"/>
    </source>
</evidence>
<dbReference type="SUPFAM" id="SSF53474">
    <property type="entry name" value="alpha/beta-Hydrolases"/>
    <property type="match status" value="1"/>
</dbReference>
<dbReference type="PANTHER" id="PTHR37017">
    <property type="entry name" value="AB HYDROLASE-1 DOMAIN-CONTAINING PROTEIN-RELATED"/>
    <property type="match status" value="1"/>
</dbReference>
<dbReference type="InterPro" id="IPR029058">
    <property type="entry name" value="AB_hydrolase_fold"/>
</dbReference>
<dbReference type="InterPro" id="IPR052897">
    <property type="entry name" value="Sec-Metab_Biosynth_Hydrolase"/>
</dbReference>
<reference evidence="2 3" key="1">
    <citation type="submission" date="2017-09" db="EMBL/GenBank/DDBJ databases">
        <authorList>
            <person name="Ehlers B."/>
            <person name="Leendertz F.H."/>
        </authorList>
    </citation>
    <scope>NUCLEOTIDE SEQUENCE [LARGE SCALE GENOMIC DNA]</scope>
    <source>
        <strain evidence="2 3">DSM 45537</strain>
    </source>
</reference>
<sequence length="253" mass="27118">MSTYLLIHGAFHGGWVWQRVTPLLEDAGHRVLAPSLVGLGDRAHLLTADVGLDTHVRDLIDLVTSEDLTDVVLVGHSYAAIVVTALADALPDRIAELVYIDTFVPNDGEAVADIMPGMVDAFVAAAAAHGDGWRVPPQTERMGDGGLYGVTEEPDFSWVAAMQTPQSLKTFQQPMKLTNPQALAPIPVSHVYCSEGGEAFKAMRTAMPRTLPPTDLPPDRLLVLPTGHDCMITMPRELAAHLLALAPRTPAAP</sequence>
<dbReference type="Gene3D" id="3.40.50.1820">
    <property type="entry name" value="alpha/beta hydrolase"/>
    <property type="match status" value="1"/>
</dbReference>
<name>A0A285L4D6_9NOCA</name>
<dbReference type="Proteomes" id="UP000219565">
    <property type="component" value="Unassembled WGS sequence"/>
</dbReference>
<dbReference type="GO" id="GO:0016787">
    <property type="term" value="F:hydrolase activity"/>
    <property type="evidence" value="ECO:0007669"/>
    <property type="project" value="UniProtKB-KW"/>
</dbReference>
<dbReference type="AlphaFoldDB" id="A0A285L4D6"/>
<keyword evidence="3" id="KW-1185">Reference proteome</keyword>
<dbReference type="RefSeq" id="WP_097244049.1">
    <property type="nucleotide sequence ID" value="NZ_JAMTCV010000011.1"/>
</dbReference>